<dbReference type="Pfam" id="PF00005">
    <property type="entry name" value="ABC_tran"/>
    <property type="match status" value="1"/>
</dbReference>
<dbReference type="PANTHER" id="PTHR43581">
    <property type="entry name" value="ATP/GTP PHOSPHATASE"/>
    <property type="match status" value="1"/>
</dbReference>
<feature type="domain" description="AAA+ ATPase" evidence="3">
    <location>
        <begin position="32"/>
        <end position="330"/>
    </location>
</feature>
<dbReference type="EMBL" id="JXXV01000018">
    <property type="protein sequence ID" value="KJY82713.1"/>
    <property type="molecule type" value="Genomic_DNA"/>
</dbReference>
<dbReference type="GO" id="GO:0005524">
    <property type="term" value="F:ATP binding"/>
    <property type="evidence" value="ECO:0007669"/>
    <property type="project" value="UniProtKB-KW"/>
</dbReference>
<keyword evidence="2" id="KW-0067">ATP-binding</keyword>
<reference evidence="4 5" key="1">
    <citation type="journal article" date="2015" name="BMC Genomics">
        <title>Genome mining reveals unlocked bioactive potential of marine Gram-negative bacteria.</title>
        <authorList>
            <person name="Machado H."/>
            <person name="Sonnenschein E.C."/>
            <person name="Melchiorsen J."/>
            <person name="Gram L."/>
        </authorList>
    </citation>
    <scope>NUCLEOTIDE SEQUENCE [LARGE SCALE GENOMIC DNA]</scope>
    <source>
        <strain evidence="4 5">S2757</strain>
    </source>
</reference>
<dbReference type="InterPro" id="IPR027417">
    <property type="entry name" value="P-loop_NTPase"/>
</dbReference>
<dbReference type="GO" id="GO:0016887">
    <property type="term" value="F:ATP hydrolysis activity"/>
    <property type="evidence" value="ECO:0007669"/>
    <property type="project" value="InterPro"/>
</dbReference>
<dbReference type="InterPro" id="IPR003959">
    <property type="entry name" value="ATPase_AAA_core"/>
</dbReference>
<evidence type="ECO:0000313" key="5">
    <source>
        <dbReference type="Proteomes" id="UP000033673"/>
    </source>
</evidence>
<evidence type="ECO:0000259" key="3">
    <source>
        <dbReference type="SMART" id="SM00382"/>
    </source>
</evidence>
<dbReference type="AlphaFoldDB" id="A0A0F4NIP5"/>
<dbReference type="STRING" id="579748.TW81_10830"/>
<sequence>MSSTDLYIRKIQLSEHPYIKQRDICIEIPNNEKRNIIITGRNGCGKSTLLSSIKDNLRCAVNKRLANQSHFKKIWANAQQAFNEINPTDAQYAAIKQALIRAFNNLTVNAGGFATVEISQQINGQSNAVLAYFEAKRLTDLIKPENISAPVANSEEIGRHTSGQKFLHHLVNRRSQLAFALEDGEKEEAEEIKKWFNSLDDLFSRLFEKEVKLKFLRTQLDFVLETSDGESIDLKALSDGYSAIVSMVTEIIMRMEAITFGGLDVSGIVLIDEVETHLHVALQREILPFLTTMFPNIQFVVTTHSPFVLQSIDDAIIYDLESNQTIDQSEELWKYSYEALVDGYFEVDKFSGILRDKIQRYKELVADTSLEPKQKKELRQLKKELESVPTFKNATIETELKQLGLK</sequence>
<accession>A0A0F4NIP5</accession>
<organism evidence="4 5">
    <name type="scientific">Vibrio galatheae</name>
    <dbReference type="NCBI Taxonomy" id="579748"/>
    <lineage>
        <taxon>Bacteria</taxon>
        <taxon>Pseudomonadati</taxon>
        <taxon>Pseudomonadota</taxon>
        <taxon>Gammaproteobacteria</taxon>
        <taxon>Vibrionales</taxon>
        <taxon>Vibrionaceae</taxon>
        <taxon>Vibrio</taxon>
    </lineage>
</organism>
<protein>
    <recommendedName>
        <fullName evidence="3">AAA+ ATPase domain-containing protein</fullName>
    </recommendedName>
</protein>
<dbReference type="SMART" id="SM00382">
    <property type="entry name" value="AAA"/>
    <property type="match status" value="1"/>
</dbReference>
<dbReference type="Proteomes" id="UP000033673">
    <property type="component" value="Unassembled WGS sequence"/>
</dbReference>
<comment type="caution">
    <text evidence="4">The sequence shown here is derived from an EMBL/GenBank/DDBJ whole genome shotgun (WGS) entry which is preliminary data.</text>
</comment>
<dbReference type="PATRIC" id="fig|579748.3.peg.2231"/>
<evidence type="ECO:0000256" key="2">
    <source>
        <dbReference type="ARBA" id="ARBA00022840"/>
    </source>
</evidence>
<gene>
    <name evidence="4" type="ORF">TW81_10830</name>
</gene>
<evidence type="ECO:0000256" key="1">
    <source>
        <dbReference type="ARBA" id="ARBA00022741"/>
    </source>
</evidence>
<dbReference type="Gene3D" id="3.40.50.300">
    <property type="entry name" value="P-loop containing nucleotide triphosphate hydrolases"/>
    <property type="match status" value="1"/>
</dbReference>
<dbReference type="InterPro" id="IPR003439">
    <property type="entry name" value="ABC_transporter-like_ATP-bd"/>
</dbReference>
<dbReference type="SUPFAM" id="SSF52540">
    <property type="entry name" value="P-loop containing nucleoside triphosphate hydrolases"/>
    <property type="match status" value="1"/>
</dbReference>
<dbReference type="OrthoDB" id="9815944at2"/>
<dbReference type="InterPro" id="IPR051396">
    <property type="entry name" value="Bact_Antivir_Def_Nuclease"/>
</dbReference>
<evidence type="ECO:0000313" key="4">
    <source>
        <dbReference type="EMBL" id="KJY82713.1"/>
    </source>
</evidence>
<dbReference type="RefSeq" id="WP_045955737.1">
    <property type="nucleotide sequence ID" value="NZ_JXXV01000018.1"/>
</dbReference>
<name>A0A0F4NIP5_9VIBR</name>
<dbReference type="Pfam" id="PF13304">
    <property type="entry name" value="AAA_21"/>
    <property type="match status" value="1"/>
</dbReference>
<dbReference type="PANTHER" id="PTHR43581:SF2">
    <property type="entry name" value="EXCINUCLEASE ATPASE SUBUNIT"/>
    <property type="match status" value="1"/>
</dbReference>
<keyword evidence="5" id="KW-1185">Reference proteome</keyword>
<keyword evidence="1" id="KW-0547">Nucleotide-binding</keyword>
<dbReference type="InterPro" id="IPR003593">
    <property type="entry name" value="AAA+_ATPase"/>
</dbReference>
<proteinExistence type="predicted"/>